<dbReference type="PANTHER" id="PTHR11548">
    <property type="entry name" value="THYMIDYLATE SYNTHASE 1"/>
    <property type="match status" value="1"/>
</dbReference>
<name>A0A0G0IG32_9BACT</name>
<comment type="subunit">
    <text evidence="5">Homodimer.</text>
</comment>
<dbReference type="UniPathway" id="UPA00575"/>
<dbReference type="InterPro" id="IPR036926">
    <property type="entry name" value="Thymidate_synth/dCMP_Mease_sf"/>
</dbReference>
<feature type="binding site" description="in other chain" evidence="5">
    <location>
        <begin position="248"/>
        <end position="250"/>
    </location>
    <ligand>
        <name>dUMP</name>
        <dbReference type="ChEBI" id="CHEBI:246422"/>
        <note>ligand shared between dimeric partners</note>
    </ligand>
</feature>
<dbReference type="Proteomes" id="UP000034448">
    <property type="component" value="Unassembled WGS sequence"/>
</dbReference>
<dbReference type="GO" id="GO:0006231">
    <property type="term" value="P:dTMP biosynthetic process"/>
    <property type="evidence" value="ECO:0007669"/>
    <property type="project" value="UniProtKB-UniRule"/>
</dbReference>
<protein>
    <recommendedName>
        <fullName evidence="1 5">Thymidylate synthase</fullName>
        <shortName evidence="5">TS</shortName>
        <shortName evidence="5">TSase</shortName>
        <ecNumber evidence="1 5">2.1.1.45</ecNumber>
    </recommendedName>
</protein>
<feature type="binding site" evidence="5">
    <location>
        <position position="210"/>
    </location>
    <ligand>
        <name>(6R)-5,10-methylene-5,6,7,8-tetrahydrofolate</name>
        <dbReference type="ChEBI" id="CHEBI:15636"/>
    </ligand>
</feature>
<evidence type="ECO:0000256" key="2">
    <source>
        <dbReference type="ARBA" id="ARBA00022603"/>
    </source>
</evidence>
<comment type="function">
    <text evidence="5">Catalyzes the reductive methylation of 2'-deoxyuridine-5'-monophosphate (dUMP) to 2'-deoxythymidine-5'-monophosphate (dTMP) while utilizing 5,10-methylenetetrahydrofolate (mTHF) as the methyl donor and reductant in the reaction, yielding dihydrofolate (DHF) as a by-product. This enzymatic reaction provides an intracellular de novo source of dTMP, an essential precursor for DNA biosynthesis.</text>
</comment>
<evidence type="ECO:0000259" key="7">
    <source>
        <dbReference type="Pfam" id="PF00303"/>
    </source>
</evidence>
<feature type="binding site" evidence="5">
    <location>
        <position position="304"/>
    </location>
    <ligand>
        <name>(6R)-5,10-methylene-5,6,7,8-tetrahydrofolate</name>
        <dbReference type="ChEBI" id="CHEBI:15636"/>
    </ligand>
</feature>
<evidence type="ECO:0000256" key="4">
    <source>
        <dbReference type="ARBA" id="ARBA00022727"/>
    </source>
</evidence>
<dbReference type="HAMAP" id="MF_00008">
    <property type="entry name" value="Thymidy_synth_bact"/>
    <property type="match status" value="1"/>
</dbReference>
<dbReference type="GO" id="GO:0032259">
    <property type="term" value="P:methylation"/>
    <property type="evidence" value="ECO:0007669"/>
    <property type="project" value="UniProtKB-KW"/>
</dbReference>
<accession>A0A0G0IG32</accession>
<keyword evidence="3 5" id="KW-0808">Transferase</keyword>
<evidence type="ECO:0000313" key="9">
    <source>
        <dbReference type="Proteomes" id="UP000034448"/>
    </source>
</evidence>
<feature type="binding site" description="in other chain" evidence="5">
    <location>
        <position position="218"/>
    </location>
    <ligand>
        <name>dUMP</name>
        <dbReference type="ChEBI" id="CHEBI:246422"/>
        <note>ligand shared between dimeric partners</note>
    </ligand>
</feature>
<dbReference type="NCBIfam" id="NF002496">
    <property type="entry name" value="PRK01827.1-2"/>
    <property type="match status" value="1"/>
</dbReference>
<evidence type="ECO:0000313" key="8">
    <source>
        <dbReference type="EMBL" id="KKQ15026.1"/>
    </source>
</evidence>
<dbReference type="PANTHER" id="PTHR11548:SF1">
    <property type="entry name" value="THYMIDYLATE SYNTHASE 1"/>
    <property type="match status" value="1"/>
</dbReference>
<dbReference type="PRINTS" id="PR00108">
    <property type="entry name" value="THYMDSNTHASE"/>
</dbReference>
<dbReference type="InterPro" id="IPR045097">
    <property type="entry name" value="Thymidate_synth/dCMP_Mease"/>
</dbReference>
<dbReference type="GO" id="GO:0004799">
    <property type="term" value="F:thymidylate synthase activity"/>
    <property type="evidence" value="ECO:0007669"/>
    <property type="project" value="UniProtKB-UniRule"/>
</dbReference>
<dbReference type="InterPro" id="IPR000398">
    <property type="entry name" value="Thymidylate_synthase"/>
</dbReference>
<evidence type="ECO:0000256" key="5">
    <source>
        <dbReference type="HAMAP-Rule" id="MF_00008"/>
    </source>
</evidence>
<dbReference type="AlphaFoldDB" id="A0A0G0IG32"/>
<comment type="similarity">
    <text evidence="5">Belongs to the thymidylate synthase family. Bacterial-type ThyA subfamily.</text>
</comment>
<feature type="active site" evidence="6">
    <location>
        <position position="187"/>
    </location>
</feature>
<dbReference type="EC" id="2.1.1.45" evidence="1 5"/>
<reference evidence="8 9" key="1">
    <citation type="journal article" date="2015" name="Nature">
        <title>rRNA introns, odd ribosomes, and small enigmatic genomes across a large radiation of phyla.</title>
        <authorList>
            <person name="Brown C.T."/>
            <person name="Hug L.A."/>
            <person name="Thomas B.C."/>
            <person name="Sharon I."/>
            <person name="Castelle C.J."/>
            <person name="Singh A."/>
            <person name="Wilkins M.J."/>
            <person name="Williams K.H."/>
            <person name="Banfield J.F."/>
        </authorList>
    </citation>
    <scope>NUCLEOTIDE SEQUENCE [LARGE SCALE GENOMIC DNA]</scope>
</reference>
<gene>
    <name evidence="5" type="primary">thyA</name>
    <name evidence="8" type="ORF">US28_C0025G0049</name>
</gene>
<comment type="caution">
    <text evidence="8">The sequence shown here is derived from an EMBL/GenBank/DDBJ whole genome shotgun (WGS) entry which is preliminary data.</text>
</comment>
<sequence length="305" mass="34964">MWQYLELLADILDNGTVKTDRTGVGTKSVFGRQLRFDLSAGFPLVTTKRVYTKGIVTELLWFISGSTNIRYLAQNNVNIWNEWPLNHLLSNFGTDRGSLSPDEWQHCLALYTDLIREDEDFAKKWGELGPVYGYQWRHWQVPGGSEIDQLDNVLREIKNNPSSRRLIVMTWNPADIEKMKVSGLPPCHMCFQFDVTEERLSCQMYIRSWDVFLGGPFNIASYALLTLMVAHVTGLNPGDLVITSGDTHLYLNHLEKARRQLTRTPRELPTLRFTRQVTSLYDFKPGDIEITGYDPHPAIKAEIAI</sequence>
<keyword evidence="4 5" id="KW-0545">Nucleotide biosynthesis</keyword>
<dbReference type="PROSITE" id="PS00091">
    <property type="entry name" value="THYMIDYLATE_SYNTHASE"/>
    <property type="match status" value="1"/>
</dbReference>
<evidence type="ECO:0000256" key="6">
    <source>
        <dbReference type="PROSITE-ProRule" id="PRU10016"/>
    </source>
</evidence>
<dbReference type="Gene3D" id="3.30.572.10">
    <property type="entry name" value="Thymidylate synthase/dCMP hydroxymethylase domain"/>
    <property type="match status" value="1"/>
</dbReference>
<dbReference type="Pfam" id="PF00303">
    <property type="entry name" value="Thymidylat_synt"/>
    <property type="match status" value="1"/>
</dbReference>
<dbReference type="EMBL" id="LBSJ01000025">
    <property type="protein sequence ID" value="KKQ15026.1"/>
    <property type="molecule type" value="Genomic_DNA"/>
</dbReference>
<feature type="active site" description="Nucleophile" evidence="5">
    <location>
        <position position="187"/>
    </location>
</feature>
<feature type="binding site" description="in other chain" evidence="5">
    <location>
        <position position="21"/>
    </location>
    <ligand>
        <name>dUMP</name>
        <dbReference type="ChEBI" id="CHEBI:246422"/>
        <note>ligand shared between dimeric partners</note>
    </ligand>
</feature>
<evidence type="ECO:0000256" key="1">
    <source>
        <dbReference type="ARBA" id="ARBA00011947"/>
    </source>
</evidence>
<dbReference type="NCBIfam" id="TIGR03284">
    <property type="entry name" value="thym_sym"/>
    <property type="match status" value="1"/>
</dbReference>
<dbReference type="GO" id="GO:0006235">
    <property type="term" value="P:dTTP biosynthetic process"/>
    <property type="evidence" value="ECO:0007669"/>
    <property type="project" value="UniProtKB-UniRule"/>
</dbReference>
<dbReference type="PATRIC" id="fig|1618417.4.peg.892"/>
<organism evidence="8 9">
    <name type="scientific">Candidatus Daviesbacteria bacterium GW2011_GWA1_36_8</name>
    <dbReference type="NCBI Taxonomy" id="1618417"/>
    <lineage>
        <taxon>Bacteria</taxon>
        <taxon>Candidatus Daviesiibacteriota</taxon>
    </lineage>
</organism>
<dbReference type="CDD" id="cd00351">
    <property type="entry name" value="TS_Pyrimidine_HMase"/>
    <property type="match status" value="1"/>
</dbReference>
<dbReference type="SUPFAM" id="SSF55831">
    <property type="entry name" value="Thymidylate synthase/dCMP hydroxymethylase"/>
    <property type="match status" value="1"/>
</dbReference>
<keyword evidence="5" id="KW-0963">Cytoplasm</keyword>
<comment type="caution">
    <text evidence="5">Lacks conserved residue(s) required for the propagation of feature annotation.</text>
</comment>
<comment type="catalytic activity">
    <reaction evidence="5">
        <text>dUMP + (6R)-5,10-methylene-5,6,7,8-tetrahydrofolate = 7,8-dihydrofolate + dTMP</text>
        <dbReference type="Rhea" id="RHEA:12104"/>
        <dbReference type="ChEBI" id="CHEBI:15636"/>
        <dbReference type="ChEBI" id="CHEBI:57451"/>
        <dbReference type="ChEBI" id="CHEBI:63528"/>
        <dbReference type="ChEBI" id="CHEBI:246422"/>
        <dbReference type="EC" id="2.1.1.45"/>
    </reaction>
</comment>
<comment type="pathway">
    <text evidence="5">Pyrimidine metabolism; dTTP biosynthesis.</text>
</comment>
<dbReference type="InterPro" id="IPR020940">
    <property type="entry name" value="Thymidylate_synthase_AS"/>
</dbReference>
<keyword evidence="2 5" id="KW-0489">Methyltransferase</keyword>
<dbReference type="GO" id="GO:0005829">
    <property type="term" value="C:cytosol"/>
    <property type="evidence" value="ECO:0007669"/>
    <property type="project" value="TreeGrafter"/>
</dbReference>
<evidence type="ECO:0000256" key="3">
    <source>
        <dbReference type="ARBA" id="ARBA00022679"/>
    </source>
</evidence>
<comment type="subcellular location">
    <subcellularLocation>
        <location evidence="5">Cytoplasm</location>
    </subcellularLocation>
</comment>
<feature type="domain" description="Thymidylate synthase/dCMP hydroxymethylase" evidence="7">
    <location>
        <begin position="3"/>
        <end position="305"/>
    </location>
</feature>
<feature type="binding site" description="in other chain" evidence="5">
    <location>
        <begin position="207"/>
        <end position="210"/>
    </location>
    <ligand>
        <name>dUMP</name>
        <dbReference type="ChEBI" id="CHEBI:246422"/>
        <note>ligand shared between dimeric partners</note>
    </ligand>
</feature>
<feature type="binding site" evidence="5">
    <location>
        <begin position="164"/>
        <end position="165"/>
    </location>
    <ligand>
        <name>dUMP</name>
        <dbReference type="ChEBI" id="CHEBI:246422"/>
        <note>ligand shared between dimeric partners</note>
    </ligand>
</feature>
<dbReference type="InterPro" id="IPR023451">
    <property type="entry name" value="Thymidate_synth/dCMP_Mease_dom"/>
</dbReference>
<proteinExistence type="inferred from homology"/>